<evidence type="ECO:0000313" key="4">
    <source>
        <dbReference type="Proteomes" id="UP000195602"/>
    </source>
</evidence>
<accession>A0AA91T0I3</accession>
<dbReference type="Proteomes" id="UP000195602">
    <property type="component" value="Unassembled WGS sequence"/>
</dbReference>
<gene>
    <name evidence="3" type="ORF">A9F13_14g00154</name>
</gene>
<organism evidence="3 4">
    <name type="scientific">Clavispora lusitaniae</name>
    <name type="common">Candida lusitaniae</name>
    <dbReference type="NCBI Taxonomy" id="36911"/>
    <lineage>
        <taxon>Eukaryota</taxon>
        <taxon>Fungi</taxon>
        <taxon>Dikarya</taxon>
        <taxon>Ascomycota</taxon>
        <taxon>Saccharomycotina</taxon>
        <taxon>Pichiomycetes</taxon>
        <taxon>Metschnikowiaceae</taxon>
        <taxon>Clavispora</taxon>
    </lineage>
</organism>
<feature type="transmembrane region" description="Helical" evidence="2">
    <location>
        <begin position="199"/>
        <end position="219"/>
    </location>
</feature>
<dbReference type="Pfam" id="PF08578">
    <property type="entry name" value="DUF1765"/>
    <property type="match status" value="1"/>
</dbReference>
<evidence type="ECO:0000256" key="1">
    <source>
        <dbReference type="SAM" id="MobiDB-lite"/>
    </source>
</evidence>
<reference evidence="3 4" key="1">
    <citation type="submission" date="2017-04" db="EMBL/GenBank/DDBJ databases">
        <title>Draft genome of the yeast Clavispora lusitaniae type strain CBS 6936.</title>
        <authorList>
            <person name="Durrens P."/>
            <person name="Klopp C."/>
            <person name="Biteau N."/>
            <person name="Fitton-Ouhabi V."/>
            <person name="Dementhon K."/>
            <person name="Accoceberry I."/>
            <person name="Sherman D.J."/>
            <person name="Noel T."/>
        </authorList>
    </citation>
    <scope>NUCLEOTIDE SEQUENCE [LARGE SCALE GENOMIC DNA]</scope>
    <source>
        <strain evidence="3 4">CBS 6936</strain>
    </source>
</reference>
<dbReference type="PANTHER" id="PTHR37988:SF1">
    <property type="entry name" value="UPF0592 MEMBRANE PROTEIN C7D4.03C"/>
    <property type="match status" value="1"/>
</dbReference>
<evidence type="ECO:0000313" key="3">
    <source>
        <dbReference type="EMBL" id="OVF07188.1"/>
    </source>
</evidence>
<dbReference type="EMBL" id="LYUB02000014">
    <property type="protein sequence ID" value="OVF07188.1"/>
    <property type="molecule type" value="Genomic_DNA"/>
</dbReference>
<dbReference type="AlphaFoldDB" id="A0AA91T0I3"/>
<keyword evidence="2" id="KW-0812">Transmembrane</keyword>
<keyword evidence="2" id="KW-0472">Membrane</keyword>
<keyword evidence="2" id="KW-1133">Transmembrane helix</keyword>
<proteinExistence type="predicted"/>
<dbReference type="KEGG" id="clus:A9F13_14g00154"/>
<dbReference type="PANTHER" id="PTHR37988">
    <property type="entry name" value="UPF0592 MEMBRANE PROTEIN C7D4.03C"/>
    <property type="match status" value="1"/>
</dbReference>
<feature type="region of interest" description="Disordered" evidence="1">
    <location>
        <begin position="369"/>
        <end position="391"/>
    </location>
</feature>
<feature type="region of interest" description="Disordered" evidence="1">
    <location>
        <begin position="1"/>
        <end position="58"/>
    </location>
</feature>
<feature type="region of interest" description="Disordered" evidence="1">
    <location>
        <begin position="724"/>
        <end position="749"/>
    </location>
</feature>
<feature type="compositionally biased region" description="Polar residues" evidence="1">
    <location>
        <begin position="772"/>
        <end position="781"/>
    </location>
</feature>
<feature type="region of interest" description="Disordered" evidence="1">
    <location>
        <begin position="765"/>
        <end position="827"/>
    </location>
</feature>
<sequence length="1011" mass="112930">MAKLRSLARKSLSDSCVSSASETTATGSVSQKKPAMRDQPRDGGSVPLERPSTPQPTWDDRLIKQKLKQLKKLELALGKFAAKHTGLTKANVLRTSLLPFLRSSPDLAHFFPRDAKIYASFASITTAILGEWWRSLLAALVAQGSQVSASDRSAYLECISRILARPEWLSCDADALETYRLGLVDTLDFCIAKLQTMKVVPIFMSAFVGKVFAYAFFYLPEVCNALLFLLNVKQATVDALVADLASPSAPDIAKAKAAFPSATVHLVNYRGLVSLEKAKRNAINSIPPPKHPVKGIRDPGGAWVRRWCNSDSDIFISFFRHYVTIVNTCMAGQDIPLSLFPGFNIVASHVFQVFRVSINRISTNINKPGTLATDGKKTSSQKNTDDRSVPVPGFPYKTNDSNYTSIIKLFKISRDIDYSSISFSASLNAYFDSLLAKIARSISIFDFNKNGLLLNLVYEFSNHVIDTSNINWEFWLGCSYMMLSSTHHVQVISRNFAFLFNVWDRIPNAFSNCESPECIAHLKGWLLNQDLSYKSNFSNWLTSTDSWLEFFTHWSPIVRSHYFRLLVWRVIGINNYENSYTLQTTKRVKAKVNFIYDGIQRIVTSQDSSSPLANLDFSACSPMTNRKFGIIPMNSKISYMEDIVALNASAIPKASDLRKTHPYEIFDEAIYTCTSLPSSPAQYTNGGAASPLSPNSPRNHSLIGSLSKIFKLLSTDDSLDNSAFAMTPPNKIHSERKENTPVLKNKRNSKSLSSLASAFSAKSRGSAPSFMSFKSTPNSINDLSTESSTTSDSDSSSLLSDCLGSSISSTQSPPSSVDHQPPELFKVPPEISRPLFKFDIVIDHETTSEKYQMMQTANSSQHSSRFFPVKNQENLSSLTMPREPKVPSVSIYLNSDSYNKFYITNENFSMDDDMLCEEDVEDLQRFTKEFLKNMRSPSRLVSLGKALNEWNDAVDEFEYYLFHKVEADQASYLPSEDEEASVLVDEQSYFSRIIPFLPIDNLTEVKLLNAA</sequence>
<evidence type="ECO:0000256" key="2">
    <source>
        <dbReference type="SAM" id="Phobius"/>
    </source>
</evidence>
<comment type="caution">
    <text evidence="3">The sequence shown here is derived from an EMBL/GenBank/DDBJ whole genome shotgun (WGS) entry which is preliminary data.</text>
</comment>
<evidence type="ECO:0008006" key="5">
    <source>
        <dbReference type="Google" id="ProtNLM"/>
    </source>
</evidence>
<dbReference type="InterPro" id="IPR013887">
    <property type="entry name" value="UPF0592"/>
</dbReference>
<feature type="compositionally biased region" description="Low complexity" evidence="1">
    <location>
        <begin position="782"/>
        <end position="816"/>
    </location>
</feature>
<name>A0AA91T0I3_CLALS</name>
<protein>
    <recommendedName>
        <fullName evidence="5">DUF1765-domain-containing protein</fullName>
    </recommendedName>
</protein>
<feature type="compositionally biased region" description="Polar residues" evidence="1">
    <location>
        <begin position="13"/>
        <end position="31"/>
    </location>
</feature>